<gene>
    <name evidence="8" type="ORF">PHYBOEH_003464</name>
</gene>
<feature type="region of interest" description="Disordered" evidence="5">
    <location>
        <begin position="284"/>
        <end position="314"/>
    </location>
</feature>
<accession>A0A8T1WVB8</accession>
<evidence type="ECO:0000256" key="5">
    <source>
        <dbReference type="SAM" id="MobiDB-lite"/>
    </source>
</evidence>
<dbReference type="AlphaFoldDB" id="A0A8T1WVB8"/>
<organism evidence="8 9">
    <name type="scientific">Phytophthora boehmeriae</name>
    <dbReference type="NCBI Taxonomy" id="109152"/>
    <lineage>
        <taxon>Eukaryota</taxon>
        <taxon>Sar</taxon>
        <taxon>Stramenopiles</taxon>
        <taxon>Oomycota</taxon>
        <taxon>Peronosporomycetes</taxon>
        <taxon>Peronosporales</taxon>
        <taxon>Peronosporaceae</taxon>
        <taxon>Phytophthora</taxon>
    </lineage>
</organism>
<feature type="transmembrane region" description="Helical" evidence="6">
    <location>
        <begin position="227"/>
        <end position="247"/>
    </location>
</feature>
<feature type="chain" id="PRO_5035920123" evidence="7">
    <location>
        <begin position="27"/>
        <end position="787"/>
    </location>
</feature>
<feature type="region of interest" description="Disordered" evidence="5">
    <location>
        <begin position="326"/>
        <end position="401"/>
    </location>
</feature>
<comment type="subcellular location">
    <subcellularLocation>
        <location evidence="1">Membrane</location>
        <topology evidence="1">Single-pass membrane protein</topology>
    </subcellularLocation>
</comment>
<keyword evidence="4 6" id="KW-0472">Membrane</keyword>
<feature type="compositionally biased region" description="Polar residues" evidence="5">
    <location>
        <begin position="291"/>
        <end position="305"/>
    </location>
</feature>
<name>A0A8T1WVB8_9STRA</name>
<feature type="compositionally biased region" description="Low complexity" evidence="5">
    <location>
        <begin position="335"/>
        <end position="346"/>
    </location>
</feature>
<evidence type="ECO:0000256" key="2">
    <source>
        <dbReference type="ARBA" id="ARBA00022692"/>
    </source>
</evidence>
<reference evidence="8" key="1">
    <citation type="submission" date="2021-02" db="EMBL/GenBank/DDBJ databases">
        <authorList>
            <person name="Palmer J.M."/>
        </authorList>
    </citation>
    <scope>NUCLEOTIDE SEQUENCE</scope>
    <source>
        <strain evidence="8">SCRP23</strain>
    </source>
</reference>
<protein>
    <submittedName>
        <fullName evidence="8">Uncharacterized protein</fullName>
    </submittedName>
</protein>
<evidence type="ECO:0000256" key="1">
    <source>
        <dbReference type="ARBA" id="ARBA00004167"/>
    </source>
</evidence>
<evidence type="ECO:0000256" key="6">
    <source>
        <dbReference type="SAM" id="Phobius"/>
    </source>
</evidence>
<keyword evidence="2 6" id="KW-0812">Transmembrane</keyword>
<evidence type="ECO:0000256" key="4">
    <source>
        <dbReference type="ARBA" id="ARBA00023136"/>
    </source>
</evidence>
<feature type="region of interest" description="Disordered" evidence="5">
    <location>
        <begin position="757"/>
        <end position="787"/>
    </location>
</feature>
<feature type="compositionally biased region" description="Polar residues" evidence="5">
    <location>
        <begin position="435"/>
        <end position="454"/>
    </location>
</feature>
<dbReference type="OrthoDB" id="167205at2759"/>
<dbReference type="PANTHER" id="PTHR15549">
    <property type="entry name" value="PAIRED IMMUNOGLOBULIN-LIKE TYPE 2 RECEPTOR"/>
    <property type="match status" value="1"/>
</dbReference>
<evidence type="ECO:0000256" key="7">
    <source>
        <dbReference type="SAM" id="SignalP"/>
    </source>
</evidence>
<keyword evidence="7" id="KW-0732">Signal</keyword>
<evidence type="ECO:0000256" key="3">
    <source>
        <dbReference type="ARBA" id="ARBA00022989"/>
    </source>
</evidence>
<feature type="signal peptide" evidence="7">
    <location>
        <begin position="1"/>
        <end position="26"/>
    </location>
</feature>
<feature type="compositionally biased region" description="Low complexity" evidence="5">
    <location>
        <begin position="757"/>
        <end position="767"/>
    </location>
</feature>
<dbReference type="GO" id="GO:0016020">
    <property type="term" value="C:membrane"/>
    <property type="evidence" value="ECO:0007669"/>
    <property type="project" value="UniProtKB-SubCell"/>
</dbReference>
<dbReference type="EMBL" id="JAGDFL010000199">
    <property type="protein sequence ID" value="KAG7395590.1"/>
    <property type="molecule type" value="Genomic_DNA"/>
</dbReference>
<evidence type="ECO:0000313" key="9">
    <source>
        <dbReference type="Proteomes" id="UP000693981"/>
    </source>
</evidence>
<keyword evidence="9" id="KW-1185">Reference proteome</keyword>
<proteinExistence type="predicted"/>
<dbReference type="InterPro" id="IPR051694">
    <property type="entry name" value="Immunoregulatory_rcpt-like"/>
</dbReference>
<feature type="region of interest" description="Disordered" evidence="5">
    <location>
        <begin position="431"/>
        <end position="454"/>
    </location>
</feature>
<comment type="caution">
    <text evidence="8">The sequence shown here is derived from an EMBL/GenBank/DDBJ whole genome shotgun (WGS) entry which is preliminary data.</text>
</comment>
<dbReference type="PANTHER" id="PTHR15549:SF30">
    <property type="entry name" value="MID2 DOMAIN-CONTAINING PROTEIN"/>
    <property type="match status" value="1"/>
</dbReference>
<sequence>MKVRRGGVLRWQAAGLLLASSALVSANTAPSLYDYQYDGKTTYCYWMDQGMQVSNLDFAYVLGEGTDSECPLTVTLEQATTGTILAGSEVEYAFTATLNLNDNIFNMTELETTVPDPSTGLPMQVGHANIHTCSRSTVCDIFRTGSNRKIADQETSNFTSAGTASFRQKVSYRDAGERNVFAHVILPPTDYLKESYHFITFITTNVEESTTSAADEDSSGLSTGATVGLIVGAVAVVLAVILSVVFWRRKRRPGEGTDHFRNSGFGLPASYVASKSKSHLDWNADPEARLGTSNGSGWKDNYSNGDRSRGSRGPALNASALAFQDRHSRANQTVSSSGSIPSMHSSRGPNDIYNNFGSPTIQMQRSGTNFHGSRSGRMNQSDFSQSQSSLYPDEPNPIVYDDDGKSIIIEEDSNYNEYGRTPDLETFGLHGQGPSFESETSMGTSYEYSTDENNNYGQPPFNPLLSGYGRESDLSSMGETEEYNMYEHPPQRMRGDTLDGMLAADNDGSENGDVRGGSVSSIGTVDFTQDEPSVRSQAPIVFQTLDETLTMSGYAKSKAAAAAAGEFAVSTTSTDFASTNSSDNTEFVIHDQSNHFANTNASTDFSSTVTTSEIDVASNSEFASTLTDSEYASGLDTSEFTASSSADFTSNIGAAEYGSSINGDIAESTVYSDLEGSSVNSGLVSEFNSDLAGSSYGTDIASSSYGTDMEGSSYGTNATGSSYNTNITDSELGNAKPATDLSSTGVSAFDDSFATTASEDATTSAATAKKDNLRTGRSPSDGEYYEF</sequence>
<feature type="compositionally biased region" description="Polar residues" evidence="5">
    <location>
        <begin position="352"/>
        <end position="390"/>
    </location>
</feature>
<dbReference type="GO" id="GO:0071944">
    <property type="term" value="C:cell periphery"/>
    <property type="evidence" value="ECO:0007669"/>
    <property type="project" value="UniProtKB-ARBA"/>
</dbReference>
<dbReference type="Proteomes" id="UP000693981">
    <property type="component" value="Unassembled WGS sequence"/>
</dbReference>
<keyword evidence="3 6" id="KW-1133">Transmembrane helix</keyword>
<evidence type="ECO:0000313" key="8">
    <source>
        <dbReference type="EMBL" id="KAG7395590.1"/>
    </source>
</evidence>